<dbReference type="InterPro" id="IPR001995">
    <property type="entry name" value="Peptidase_A2_cat"/>
</dbReference>
<feature type="compositionally biased region" description="Low complexity" evidence="13">
    <location>
        <begin position="634"/>
        <end position="660"/>
    </location>
</feature>
<keyword evidence="7" id="KW-0694">RNA-binding</keyword>
<dbReference type="InterPro" id="IPR043128">
    <property type="entry name" value="Rev_trsase/Diguanyl_cyclase"/>
</dbReference>
<feature type="region of interest" description="Disordered" evidence="13">
    <location>
        <begin position="1367"/>
        <end position="1393"/>
    </location>
</feature>
<dbReference type="CDD" id="cd01647">
    <property type="entry name" value="RT_LTR"/>
    <property type="match status" value="1"/>
</dbReference>
<keyword evidence="1" id="KW-0808">Transferase</keyword>
<feature type="region of interest" description="Disordered" evidence="13">
    <location>
        <begin position="629"/>
        <end position="703"/>
    </location>
</feature>
<evidence type="ECO:0000256" key="9">
    <source>
        <dbReference type="ARBA" id="ARBA00022918"/>
    </source>
</evidence>
<evidence type="ECO:0000256" key="13">
    <source>
        <dbReference type="SAM" id="MobiDB-lite"/>
    </source>
</evidence>
<feature type="region of interest" description="Disordered" evidence="13">
    <location>
        <begin position="252"/>
        <end position="348"/>
    </location>
</feature>
<feature type="compositionally biased region" description="Acidic residues" evidence="13">
    <location>
        <begin position="1212"/>
        <end position="1225"/>
    </location>
</feature>
<dbReference type="EMBL" id="QXFV01001605">
    <property type="protein sequence ID" value="KAE9002132.1"/>
    <property type="molecule type" value="Genomic_DNA"/>
</dbReference>
<dbReference type="InterPro" id="IPR005162">
    <property type="entry name" value="Retrotrans_gag_dom"/>
</dbReference>
<feature type="compositionally biased region" description="Basic and acidic residues" evidence="13">
    <location>
        <begin position="2617"/>
        <end position="2633"/>
    </location>
</feature>
<reference evidence="16 17" key="1">
    <citation type="submission" date="2018-09" db="EMBL/GenBank/DDBJ databases">
        <title>Genomic investigation of the strawberry pathogen Phytophthora fragariae indicates pathogenicity is determined by transcriptional variation in three key races.</title>
        <authorList>
            <person name="Adams T.M."/>
            <person name="Armitage A.D."/>
            <person name="Sobczyk M.K."/>
            <person name="Bates H.J."/>
            <person name="Dunwell J.M."/>
            <person name="Nellist C.F."/>
            <person name="Harrison R.J."/>
        </authorList>
    </citation>
    <scope>NUCLEOTIDE SEQUENCE [LARGE SCALE GENOMIC DNA]</scope>
    <source>
        <strain evidence="16 17">SCRP249</strain>
    </source>
</reference>
<dbReference type="InterPro" id="IPR050951">
    <property type="entry name" value="Retrovirus_Pol_polyprotein"/>
</dbReference>
<dbReference type="Gene3D" id="3.10.10.10">
    <property type="entry name" value="HIV Type 1 Reverse Transcriptase, subunit A, domain 1"/>
    <property type="match status" value="1"/>
</dbReference>
<feature type="compositionally biased region" description="Basic and acidic residues" evidence="13">
    <location>
        <begin position="553"/>
        <end position="606"/>
    </location>
</feature>
<feature type="compositionally biased region" description="Basic and acidic residues" evidence="13">
    <location>
        <begin position="687"/>
        <end position="703"/>
    </location>
</feature>
<keyword evidence="8" id="KW-0229">DNA integration</keyword>
<protein>
    <submittedName>
        <fullName evidence="16">Uncharacterized protein</fullName>
    </submittedName>
</protein>
<feature type="compositionally biased region" description="Basic and acidic residues" evidence="13">
    <location>
        <begin position="2241"/>
        <end position="2254"/>
    </location>
</feature>
<feature type="region of interest" description="Disordered" evidence="13">
    <location>
        <begin position="1195"/>
        <end position="1239"/>
    </location>
</feature>
<feature type="coiled-coil region" evidence="12">
    <location>
        <begin position="1288"/>
        <end position="1315"/>
    </location>
</feature>
<dbReference type="Pfam" id="PF13456">
    <property type="entry name" value="RVT_3"/>
    <property type="match status" value="1"/>
</dbReference>
<feature type="region of interest" description="Disordered" evidence="13">
    <location>
        <begin position="1153"/>
        <end position="1178"/>
    </location>
</feature>
<feature type="region of interest" description="Disordered" evidence="13">
    <location>
        <begin position="2607"/>
        <end position="2633"/>
    </location>
</feature>
<keyword evidence="10" id="KW-0233">DNA recombination</keyword>
<feature type="compositionally biased region" description="Acidic residues" evidence="13">
    <location>
        <begin position="61"/>
        <end position="88"/>
    </location>
</feature>
<feature type="compositionally biased region" description="Acidic residues" evidence="13">
    <location>
        <begin position="827"/>
        <end position="839"/>
    </location>
</feature>
<dbReference type="InterPro" id="IPR021109">
    <property type="entry name" value="Peptidase_aspartic_dom_sf"/>
</dbReference>
<dbReference type="CDD" id="cd00303">
    <property type="entry name" value="retropepsin_like"/>
    <property type="match status" value="1"/>
</dbReference>
<dbReference type="GO" id="GO:0015074">
    <property type="term" value="P:DNA integration"/>
    <property type="evidence" value="ECO:0007669"/>
    <property type="project" value="UniProtKB-KW"/>
</dbReference>
<dbReference type="PANTHER" id="PTHR37984:SF5">
    <property type="entry name" value="PROTEIN NYNRIN-LIKE"/>
    <property type="match status" value="1"/>
</dbReference>
<keyword evidence="3" id="KW-0540">Nuclease</keyword>
<dbReference type="InterPro" id="IPR002156">
    <property type="entry name" value="RNaseH_domain"/>
</dbReference>
<feature type="compositionally biased region" description="Basic and acidic residues" evidence="13">
    <location>
        <begin position="1166"/>
        <end position="1175"/>
    </location>
</feature>
<evidence type="ECO:0000256" key="6">
    <source>
        <dbReference type="ARBA" id="ARBA00022842"/>
    </source>
</evidence>
<keyword evidence="4" id="KW-0255">Endonuclease</keyword>
<dbReference type="Pfam" id="PF00078">
    <property type="entry name" value="RVT_1"/>
    <property type="match status" value="1"/>
</dbReference>
<dbReference type="Pfam" id="PF17921">
    <property type="entry name" value="Integrase_H2C2"/>
    <property type="match status" value="1"/>
</dbReference>
<evidence type="ECO:0000256" key="10">
    <source>
        <dbReference type="ARBA" id="ARBA00023172"/>
    </source>
</evidence>
<dbReference type="PROSITE" id="PS00141">
    <property type="entry name" value="ASP_PROTEASE"/>
    <property type="match status" value="1"/>
</dbReference>
<dbReference type="GO" id="GO:0006310">
    <property type="term" value="P:DNA recombination"/>
    <property type="evidence" value="ECO:0007669"/>
    <property type="project" value="UniProtKB-KW"/>
</dbReference>
<dbReference type="GO" id="GO:0003964">
    <property type="term" value="F:RNA-directed DNA polymerase activity"/>
    <property type="evidence" value="ECO:0007669"/>
    <property type="project" value="UniProtKB-KW"/>
</dbReference>
<dbReference type="SUPFAM" id="SSF50630">
    <property type="entry name" value="Acid proteases"/>
    <property type="match status" value="1"/>
</dbReference>
<keyword evidence="9" id="KW-0695">RNA-directed DNA polymerase</keyword>
<dbReference type="Pfam" id="PF17919">
    <property type="entry name" value="RT_RNaseH_2"/>
    <property type="match status" value="1"/>
</dbReference>
<dbReference type="InterPro" id="IPR041577">
    <property type="entry name" value="RT_RNaseH_2"/>
</dbReference>
<dbReference type="InterPro" id="IPR012337">
    <property type="entry name" value="RNaseH-like_sf"/>
</dbReference>
<dbReference type="InterPro" id="IPR000477">
    <property type="entry name" value="RT_dom"/>
</dbReference>
<feature type="region of interest" description="Disordered" evidence="13">
    <location>
        <begin position="2650"/>
        <end position="2700"/>
    </location>
</feature>
<feature type="compositionally biased region" description="Acidic residues" evidence="13">
    <location>
        <begin position="111"/>
        <end position="120"/>
    </location>
</feature>
<dbReference type="FunFam" id="1.10.340.70:FF:000001">
    <property type="entry name" value="Retrovirus-related Pol polyprotein from transposon gypsy-like Protein"/>
    <property type="match status" value="1"/>
</dbReference>
<evidence type="ECO:0000256" key="11">
    <source>
        <dbReference type="ARBA" id="ARBA00023268"/>
    </source>
</evidence>
<feature type="domain" description="Peptidase A2" evidence="14">
    <location>
        <begin position="899"/>
        <end position="938"/>
    </location>
</feature>
<dbReference type="Proteomes" id="UP000429607">
    <property type="component" value="Unassembled WGS sequence"/>
</dbReference>
<evidence type="ECO:0000259" key="15">
    <source>
        <dbReference type="PROSITE" id="PS50994"/>
    </source>
</evidence>
<keyword evidence="5" id="KW-0378">Hydrolase</keyword>
<dbReference type="PROSITE" id="PS50994">
    <property type="entry name" value="INTEGRASE"/>
    <property type="match status" value="1"/>
</dbReference>
<comment type="caution">
    <text evidence="16">The sequence shown here is derived from an EMBL/GenBank/DDBJ whole genome shotgun (WGS) entry which is preliminary data.</text>
</comment>
<dbReference type="SUPFAM" id="SSF56672">
    <property type="entry name" value="DNA/RNA polymerases"/>
    <property type="match status" value="1"/>
</dbReference>
<dbReference type="Gene3D" id="2.40.70.10">
    <property type="entry name" value="Acid Proteases"/>
    <property type="match status" value="1"/>
</dbReference>
<keyword evidence="11" id="KW-0511">Multifunctional enzyme</keyword>
<feature type="region of interest" description="Disordered" evidence="13">
    <location>
        <begin position="111"/>
        <end position="138"/>
    </location>
</feature>
<dbReference type="GO" id="GO:0004190">
    <property type="term" value="F:aspartic-type endopeptidase activity"/>
    <property type="evidence" value="ECO:0007669"/>
    <property type="project" value="InterPro"/>
</dbReference>
<evidence type="ECO:0000256" key="1">
    <source>
        <dbReference type="ARBA" id="ARBA00022679"/>
    </source>
</evidence>
<evidence type="ECO:0000313" key="16">
    <source>
        <dbReference type="EMBL" id="KAE9002132.1"/>
    </source>
</evidence>
<dbReference type="PANTHER" id="PTHR37984">
    <property type="entry name" value="PROTEIN CBG26694"/>
    <property type="match status" value="1"/>
</dbReference>
<evidence type="ECO:0000313" key="17">
    <source>
        <dbReference type="Proteomes" id="UP000429607"/>
    </source>
</evidence>
<dbReference type="InterPro" id="IPR043502">
    <property type="entry name" value="DNA/RNA_pol_sf"/>
</dbReference>
<evidence type="ECO:0000256" key="4">
    <source>
        <dbReference type="ARBA" id="ARBA00022759"/>
    </source>
</evidence>
<keyword evidence="6" id="KW-0460">Magnesium</keyword>
<feature type="region of interest" description="Disordered" evidence="13">
    <location>
        <begin position="2196"/>
        <end position="2303"/>
    </location>
</feature>
<dbReference type="GO" id="GO:0006508">
    <property type="term" value="P:proteolysis"/>
    <property type="evidence" value="ECO:0007669"/>
    <property type="project" value="InterPro"/>
</dbReference>
<evidence type="ECO:0000256" key="2">
    <source>
        <dbReference type="ARBA" id="ARBA00022695"/>
    </source>
</evidence>
<feature type="compositionally biased region" description="Basic and acidic residues" evidence="13">
    <location>
        <begin position="804"/>
        <end position="813"/>
    </location>
</feature>
<evidence type="ECO:0000256" key="3">
    <source>
        <dbReference type="ARBA" id="ARBA00022722"/>
    </source>
</evidence>
<keyword evidence="2" id="KW-0548">Nucleotidyltransferase</keyword>
<evidence type="ECO:0000256" key="12">
    <source>
        <dbReference type="SAM" id="Coils"/>
    </source>
</evidence>
<accession>A0A6A3K6V4</accession>
<dbReference type="InterPro" id="IPR036397">
    <property type="entry name" value="RNaseH_sf"/>
</dbReference>
<feature type="compositionally biased region" description="Basic and acidic residues" evidence="13">
    <location>
        <begin position="43"/>
        <end position="60"/>
    </location>
</feature>
<feature type="region of interest" description="Disordered" evidence="13">
    <location>
        <begin position="789"/>
        <end position="842"/>
    </location>
</feature>
<sequence length="2700" mass="302428">PTFDDLCVLQYHNWCRDPGTGVGPTPSRSDSASVAAAIVTPDDTPRVQFDDVDDQGHVSEEEGEEKEDESDEEEEFLSEMNEDEDAEEMSLQVTKMGTPRPVERSLIAEFGEDDGDDDQDVVPSQRPPLVPRATRNADTPSANKVLARLGEEMKATGGWMSKFGPRAMAQAKWPVLGPELTHPVSSTTMNELCYETSTFLRAMGYRCVGSPSLRDQKEWTLKSAGNEIMQWKRKLRAAFGLERMPDVARPRVPRLAESTNSADATAEPPRPLAESAGMAIDPSRIPLPKTPDVNRGREASRASGGTPYFGDTNMQSPPRGATRFGESRDLGGAAESDDEYDEWEAKADPYESPKHYIQQLSLEDSDRSRSNVLEVRTHAPLDKIVVFHGKRNRSEDSLQWLKRFIYEMKGTRMPNDSWCEPFSLSLGKAAKSWFRQLPKKTQLKWSLLSSAFLDYYCSQYDQTAQTRYFSARRKENEHICDFLLRLNGYARAAKIQYEAGGPQAASHVEHFLLHCGDDAVMDQLYPQRLSDIQRVEKIINQKLLGDKRKKQRDRTTSSRARESRRDDGNRCSESKRSDGYREKRRDDQRDRREDRRGRRSEDRDRRVTLADASVEDLRAALDERRASHETNFYDSSSDGSDRGAAAESSSDSGSDYIDAGVTAESKRPSYRGGLNSTRQNSAPRSPGRADSRGYPPRRDESGELRRYGPCGACGADGHDAHFCKRRCKFCKQVHDVGNCELFQRFEKLVKFVKSSVDKSLVPADLQDLYSPAQPTAIEANYVFAFVGEAERPGEERDREEDDTQSGKENEETKSTPVESSGDAAGGTEEESDATAESAEDSAQVITSAVMTRRSAVTIGESKKLKLLPGERLGWWSSRKFDRWIRMRALVMEAVNNERTKILLDTGANVSAVTESFARKLRLKRLASADLKIDVQGIGKTKVETTIRAMVKVTLGWEIVYEFEVWIMDHHAGVDLILGTDFMIPAGIRLDLYNSKAKLPDEIEINLIKSASAREDTEYGNTICGGPTETVDVASRLTAEFKLQRRPPDATTHELWVRRVNKLVPTVRFTHHGRPSRVLLTNTGDKPGSCPAHFPVVQWVPHEVLPLTEGYVRVDSTKYRDWQVLAYDSAIDRDLLKKEKQLYAEWLSHQPAAVDRPDYETPTGIRSRPEAADGTHQRGLSCAEQWERLERLQAETEQLQHNKPSLVASRDESELEAESDESELSDSETPANDWVCLSADPEAPSLGNGCPITTLDRGDRWDPGIDESVDTGQPEIKGGADQNTPDLSLREAKQRIAEVEELLSEARALCKEAEVRSAASATAEASPAEWGLLSIDDDLLDEDPAEHLRLRFLAALTDLVREEGYQITAVDDRGDTESSESGDEDKATRRGSSWEHTPTCIQLDDFAHELAFLPDLTTAESTVLDYEGDNVRSSTHSTEQYNKLVKVLRRHAKIMISSGNALPPPAYGVVCGIDVQGHAPIKQRARRVPLKHLEKLYELLKGLLKARLVAFSNSPWASPIVIVLKKNGIDIRLCIDYKMVNAITVALEYAMPLVDDLLTELESYLWFCSLDAASGFWAVMMTSRARRISAFVCALGHFEWLRMPFGLKNAPMIYQQLIDNALWGFVQPKGGWTAFAERMRSAEAAMTAQRSRNSAMTDRPGALTKFEADYSALTTSDPVQALVNGPDGDMFSSGEPDESSHVPVFGRRSFVDDICFGGVDFDDCLETLDRLLTRFAECRISVSFTKSIFVQPKVDFLSHVVTPEGIAADPKKLAAIAEIPFPKNKKGMQAFLGALNYYSRFIQNLAVYGAVLYQLKEDDFGSSTNLSAAQASFAELKRKVIEAPILRHFDSVKDVHVMLFANEWALSSTLMQLHDDKLHPVRFCGRVLKDNEVNYLPAEKEVLALLQLLKVCYTLLVGKTIHVYTRFSTLEWVFNSKSLYGREVSFAVLLSPHHLIIKRVRERDADFAHLLQASITPSIGLDESLAHIAPPSKGSASVRMDPELLYARVPRDFVGHVLSFDGSAKTEKNGGYGSCSWILWRLPTWNIEIAASAHLSSTTVNIAEYTGMNHGVAAALDRGITDLIIVGDSRLAIQQSMGVIACKKDTLQVELARHKALTKQLGSTRYLHVLRTYNASADALATEALEAKAGRVILNAERTAELQVLNRIQEVLYVDRDSAKADETTANITAVTRNQARRVRFEDNEAQNSENNEAHEAQNSAERNSAEDNSAEEPQETPGAEETTREPREGQRNEYEASYQAPEAHRVVDPAEAAAEPGRTPSAQDVDPVAVQAERRNRISKTQDEECRWADLKTYLRDQIDQLTRRRAYNAGKIANHFVLSEDGLLYYVGRRRGRGEPTDNELQLRLVVPTTLIDEVLQNCHNSLEGGHQGMVRTYHRVRTDYYWVGLYADTIKHVESCEDCSTSKSKPHLQGYSPGNLVSERPFHIVSLDFVIPLPKTTRGNTALLLFQDHFTGFVIAKAMRETGALEVAKVFEECVFRRFGAPSLIRHDRDPRFMSEVFQKFSEMMQSRSRTTLSYRPQANGQQERSVKTMIQTVRAYVEDPLQADWDDIAEKLVHAINNSRDSTRRETPFYLVHGWDARSTLKAMTESVKQGHRGRSDSTGAKEWRRESNRQREVALRLAAEFQLKEKARRAKEHNEALSRVERRAVPTQDQQSDELPTSEGPSAELPTSGAPSAELD</sequence>
<feature type="domain" description="Integrase catalytic" evidence="15">
    <location>
        <begin position="2439"/>
        <end position="2599"/>
    </location>
</feature>
<dbReference type="InterPro" id="IPR001969">
    <property type="entry name" value="Aspartic_peptidase_AS"/>
</dbReference>
<dbReference type="SUPFAM" id="SSF53098">
    <property type="entry name" value="Ribonuclease H-like"/>
    <property type="match status" value="2"/>
</dbReference>
<feature type="region of interest" description="Disordered" evidence="13">
    <location>
        <begin position="543"/>
        <end position="606"/>
    </location>
</feature>
<dbReference type="Pfam" id="PF13650">
    <property type="entry name" value="Asp_protease_2"/>
    <property type="match status" value="1"/>
</dbReference>
<evidence type="ECO:0000256" key="7">
    <source>
        <dbReference type="ARBA" id="ARBA00022884"/>
    </source>
</evidence>
<proteinExistence type="predicted"/>
<feature type="compositionally biased region" description="Basic and acidic residues" evidence="13">
    <location>
        <begin position="2656"/>
        <end position="2668"/>
    </location>
</feature>
<keyword evidence="12" id="KW-0175">Coiled coil</keyword>
<dbReference type="Gene3D" id="1.10.340.70">
    <property type="match status" value="1"/>
</dbReference>
<dbReference type="InterPro" id="IPR001584">
    <property type="entry name" value="Integrase_cat-core"/>
</dbReference>
<organism evidence="16 17">
    <name type="scientific">Phytophthora rubi</name>
    <dbReference type="NCBI Taxonomy" id="129364"/>
    <lineage>
        <taxon>Eukaryota</taxon>
        <taxon>Sar</taxon>
        <taxon>Stramenopiles</taxon>
        <taxon>Oomycota</taxon>
        <taxon>Peronosporomycetes</taxon>
        <taxon>Peronosporales</taxon>
        <taxon>Peronosporaceae</taxon>
        <taxon>Phytophthora</taxon>
    </lineage>
</organism>
<name>A0A6A3K6V4_9STRA</name>
<gene>
    <name evidence="16" type="ORF">PR001_g18339</name>
</gene>
<feature type="compositionally biased region" description="Polar residues" evidence="13">
    <location>
        <begin position="2205"/>
        <end position="2222"/>
    </location>
</feature>
<feature type="compositionally biased region" description="Basic and acidic residues" evidence="13">
    <location>
        <begin position="2292"/>
        <end position="2303"/>
    </location>
</feature>
<feature type="region of interest" description="Disordered" evidence="13">
    <location>
        <begin position="39"/>
        <end position="90"/>
    </location>
</feature>
<feature type="compositionally biased region" description="Polar residues" evidence="13">
    <location>
        <begin position="674"/>
        <end position="683"/>
    </location>
</feature>
<feature type="non-terminal residue" evidence="16">
    <location>
        <position position="1"/>
    </location>
</feature>
<evidence type="ECO:0000259" key="14">
    <source>
        <dbReference type="PROSITE" id="PS50175"/>
    </source>
</evidence>
<dbReference type="Pfam" id="PF03732">
    <property type="entry name" value="Retrotrans_gag"/>
    <property type="match status" value="1"/>
</dbReference>
<dbReference type="Gene3D" id="3.30.420.10">
    <property type="entry name" value="Ribonuclease H-like superfamily/Ribonuclease H"/>
    <property type="match status" value="2"/>
</dbReference>
<dbReference type="GO" id="GO:0004523">
    <property type="term" value="F:RNA-DNA hybrid ribonuclease activity"/>
    <property type="evidence" value="ECO:0007669"/>
    <property type="project" value="InterPro"/>
</dbReference>
<dbReference type="GO" id="GO:0003723">
    <property type="term" value="F:RNA binding"/>
    <property type="evidence" value="ECO:0007669"/>
    <property type="project" value="UniProtKB-KW"/>
</dbReference>
<dbReference type="PROSITE" id="PS50175">
    <property type="entry name" value="ASP_PROT_RETROV"/>
    <property type="match status" value="1"/>
</dbReference>
<dbReference type="InterPro" id="IPR041588">
    <property type="entry name" value="Integrase_H2C2"/>
</dbReference>
<dbReference type="Gene3D" id="3.30.70.270">
    <property type="match status" value="3"/>
</dbReference>
<evidence type="ECO:0000256" key="8">
    <source>
        <dbReference type="ARBA" id="ARBA00022908"/>
    </source>
</evidence>
<evidence type="ECO:0000256" key="5">
    <source>
        <dbReference type="ARBA" id="ARBA00022801"/>
    </source>
</evidence>